<comment type="caution">
    <text evidence="7">The sequence shown here is derived from an EMBL/GenBank/DDBJ whole genome shotgun (WGS) entry which is preliminary data.</text>
</comment>
<feature type="domain" description="Cytochrome c" evidence="6">
    <location>
        <begin position="325"/>
        <end position="494"/>
    </location>
</feature>
<evidence type="ECO:0000256" key="5">
    <source>
        <dbReference type="SAM" id="MobiDB-lite"/>
    </source>
</evidence>
<dbReference type="RefSeq" id="WP_169146458.1">
    <property type="nucleotide sequence ID" value="NZ_JABBGA010000011.1"/>
</dbReference>
<organism evidence="7 8">
    <name type="scientific">Zoogloea dura</name>
    <dbReference type="NCBI Taxonomy" id="2728840"/>
    <lineage>
        <taxon>Bacteria</taxon>
        <taxon>Pseudomonadati</taxon>
        <taxon>Pseudomonadota</taxon>
        <taxon>Betaproteobacteria</taxon>
        <taxon>Rhodocyclales</taxon>
        <taxon>Zoogloeaceae</taxon>
        <taxon>Zoogloea</taxon>
    </lineage>
</organism>
<dbReference type="InterPro" id="IPR036909">
    <property type="entry name" value="Cyt_c-like_dom_sf"/>
</dbReference>
<keyword evidence="3 4" id="KW-0408">Iron</keyword>
<evidence type="ECO:0000256" key="3">
    <source>
        <dbReference type="ARBA" id="ARBA00023004"/>
    </source>
</evidence>
<dbReference type="GO" id="GO:0009055">
    <property type="term" value="F:electron transfer activity"/>
    <property type="evidence" value="ECO:0007669"/>
    <property type="project" value="InterPro"/>
</dbReference>
<evidence type="ECO:0000256" key="1">
    <source>
        <dbReference type="ARBA" id="ARBA00022617"/>
    </source>
</evidence>
<dbReference type="PANTHER" id="PTHR30600">
    <property type="entry name" value="CYTOCHROME C PEROXIDASE-RELATED"/>
    <property type="match status" value="1"/>
</dbReference>
<evidence type="ECO:0000313" key="7">
    <source>
        <dbReference type="EMBL" id="NML26918.1"/>
    </source>
</evidence>
<dbReference type="AlphaFoldDB" id="A0A848G3W5"/>
<dbReference type="PANTHER" id="PTHR30600:SF9">
    <property type="entry name" value="BLR7738 PROTEIN"/>
    <property type="match status" value="1"/>
</dbReference>
<evidence type="ECO:0000256" key="4">
    <source>
        <dbReference type="PROSITE-ProRule" id="PRU00433"/>
    </source>
</evidence>
<dbReference type="Pfam" id="PF21419">
    <property type="entry name" value="RoxA-like_Cyt-c"/>
    <property type="match status" value="1"/>
</dbReference>
<gene>
    <name evidence="7" type="ORF">HHL15_14280</name>
</gene>
<evidence type="ECO:0000256" key="2">
    <source>
        <dbReference type="ARBA" id="ARBA00022723"/>
    </source>
</evidence>
<dbReference type="SUPFAM" id="SSF46626">
    <property type="entry name" value="Cytochrome c"/>
    <property type="match status" value="1"/>
</dbReference>
<evidence type="ECO:0000259" key="6">
    <source>
        <dbReference type="PROSITE" id="PS51007"/>
    </source>
</evidence>
<dbReference type="Proteomes" id="UP000580043">
    <property type="component" value="Unassembled WGS sequence"/>
</dbReference>
<dbReference type="Gene3D" id="1.10.760.10">
    <property type="entry name" value="Cytochrome c-like domain"/>
    <property type="match status" value="1"/>
</dbReference>
<dbReference type="GO" id="GO:0020037">
    <property type="term" value="F:heme binding"/>
    <property type="evidence" value="ECO:0007669"/>
    <property type="project" value="InterPro"/>
</dbReference>
<name>A0A848G3W5_9RHOO</name>
<keyword evidence="1 4" id="KW-0349">Heme</keyword>
<evidence type="ECO:0000313" key="8">
    <source>
        <dbReference type="Proteomes" id="UP000580043"/>
    </source>
</evidence>
<sequence>MNSFNPRDRRAWRRIACGLLAVLLVAAAYLGWSRGFREEPQPAWVFETPDSRYRYGSIGAEHEAGIPYWIFYVLPRVFPEKFRQDGQVVAGGYAALGVAWEQGQELPVGFTKKTIGFPRVANNCAVCHTTSYRVSADSNPVFVSGGPGHTLNLQNFFRLLIDCARDPRFNADILMAEINRVTKLDLIDRLLYRFVIIPMTRQRLLEREAQFAWIYRPDFPDWGRGRDDGMNLTKYLLIRAPMDETYGPADIPAIWNLAKYKAETGQLPNYAGDTHDVHSVMIDSALGVMAAAPADPEDFRKQMAWLQDFLSRLPPPKYPFPVDGDKAAAGRAIFAAECAACHAGTRVGTRIPLAEAGTDPGRLESWNPDAARAANRIVGKMGIERKGLVEAPLPGYKIPFLDGIWLRAPYLHNGAVPTLRDLLEPPERRPRVFWRGYDVYDPVKVGFVSDGEEARRAGSRLDTAERGNGNGGHNFGTGLAPADKERLVEYLKTL</sequence>
<reference evidence="7 8" key="1">
    <citation type="submission" date="2020-04" db="EMBL/GenBank/DDBJ databases">
        <title>Zoogloea sp. G-4-1-14 isolated from soil.</title>
        <authorList>
            <person name="Dahal R.H."/>
        </authorList>
    </citation>
    <scope>NUCLEOTIDE SEQUENCE [LARGE SCALE GENOMIC DNA]</scope>
    <source>
        <strain evidence="7 8">G-4-1-14</strain>
    </source>
</reference>
<dbReference type="InterPro" id="IPR009056">
    <property type="entry name" value="Cyt_c-like_dom"/>
</dbReference>
<dbReference type="GO" id="GO:0046872">
    <property type="term" value="F:metal ion binding"/>
    <property type="evidence" value="ECO:0007669"/>
    <property type="project" value="UniProtKB-KW"/>
</dbReference>
<dbReference type="InterPro" id="IPR051395">
    <property type="entry name" value="Cytochrome_c_Peroxidase/MauG"/>
</dbReference>
<feature type="region of interest" description="Disordered" evidence="5">
    <location>
        <begin position="456"/>
        <end position="480"/>
    </location>
</feature>
<keyword evidence="8" id="KW-1185">Reference proteome</keyword>
<protein>
    <recommendedName>
        <fullName evidence="6">Cytochrome c domain-containing protein</fullName>
    </recommendedName>
</protein>
<dbReference type="GO" id="GO:0004130">
    <property type="term" value="F:cytochrome-c peroxidase activity"/>
    <property type="evidence" value="ECO:0007669"/>
    <property type="project" value="TreeGrafter"/>
</dbReference>
<proteinExistence type="predicted"/>
<accession>A0A848G3W5</accession>
<dbReference type="PROSITE" id="PS51007">
    <property type="entry name" value="CYTC"/>
    <property type="match status" value="1"/>
</dbReference>
<keyword evidence="2 4" id="KW-0479">Metal-binding</keyword>
<dbReference type="EMBL" id="JABBGA010000011">
    <property type="protein sequence ID" value="NML26918.1"/>
    <property type="molecule type" value="Genomic_DNA"/>
</dbReference>